<dbReference type="RefSeq" id="WP_171359890.1">
    <property type="nucleotide sequence ID" value="NZ_JBLZMR010000003.1"/>
</dbReference>
<protein>
    <submittedName>
        <fullName evidence="1">Flagellar export protein FliJ</fullName>
    </submittedName>
</protein>
<name>A0A7Y3ZWB0_9VIBR</name>
<comment type="caution">
    <text evidence="1">The sequence shown here is derived from an EMBL/GenBank/DDBJ whole genome shotgun (WGS) entry which is preliminary data.</text>
</comment>
<reference evidence="1 2" key="1">
    <citation type="submission" date="2019-09" db="EMBL/GenBank/DDBJ databases">
        <title>Draft genome sequencing and comparative genomics of hatchery-associated Vibrios.</title>
        <authorList>
            <person name="Kehlet-Delgado H."/>
            <person name="Mueller R.S."/>
        </authorList>
    </citation>
    <scope>NUCLEOTIDE SEQUENCE [LARGE SCALE GENOMIC DNA]</scope>
    <source>
        <strain evidence="1 2">99-46-Y</strain>
    </source>
</reference>
<organism evidence="1 2">
    <name type="scientific">Vibrio pectenicida</name>
    <dbReference type="NCBI Taxonomy" id="62763"/>
    <lineage>
        <taxon>Bacteria</taxon>
        <taxon>Pseudomonadati</taxon>
        <taxon>Pseudomonadota</taxon>
        <taxon>Gammaproteobacteria</taxon>
        <taxon>Vibrionales</taxon>
        <taxon>Vibrionaceae</taxon>
        <taxon>Vibrio</taxon>
    </lineage>
</organism>
<dbReference type="AlphaFoldDB" id="A0A7Y3ZWB0"/>
<accession>A0A7Y3ZWB0</accession>
<evidence type="ECO:0000313" key="1">
    <source>
        <dbReference type="EMBL" id="NOH70277.1"/>
    </source>
</evidence>
<proteinExistence type="predicted"/>
<keyword evidence="1" id="KW-0282">Flagellum</keyword>
<evidence type="ECO:0000313" key="2">
    <source>
        <dbReference type="Proteomes" id="UP000565719"/>
    </source>
</evidence>
<dbReference type="EMBL" id="VTXC01000005">
    <property type="protein sequence ID" value="NOH70277.1"/>
    <property type="molecule type" value="Genomic_DNA"/>
</dbReference>
<dbReference type="Proteomes" id="UP000565719">
    <property type="component" value="Unassembled WGS sequence"/>
</dbReference>
<gene>
    <name evidence="1" type="ORF">F0225_02835</name>
</gene>
<sequence length="148" mass="17389">MQSKQRAIKKFCTLAHKQRDLMCVQLDTLQQQCDQANLRMQQLLELKNQPRPKSSKNVPFHREVLLNQCRVEGVLSKMIDHQQYELQLMYAQHHSLQNTLKQKQLKIIGLESKLDTWQQEHEMALQKNEDVLLEEAINNSVAFKVLAL</sequence>
<keyword evidence="1" id="KW-0966">Cell projection</keyword>
<keyword evidence="1" id="KW-0969">Cilium</keyword>